<sequence>MAALVAEFDKELEMDFSTVGQLVVRVKETRPRINRQLRENLKEVTMIPNHEGFRFDKVEALLCNIFMDKIKSQIQAMQARIVAATYVAKADCPKMKKDRSIGLGEKEGSKKKAKSMREEITADVALMQPIRNVEVAAVAKGTLQEPGQEYGTTLTSDQAQHDADEQVTSPPSSPTPLSLSSAMSDNGNNMDKCEQGHVPSHSVKQTETSSRFKEASMDIKSTAPAAAAATV</sequence>
<feature type="non-terminal residue" evidence="2">
    <location>
        <position position="1"/>
    </location>
</feature>
<reference evidence="3" key="1">
    <citation type="submission" date="2017-03" db="EMBL/GenBank/DDBJ databases">
        <title>Phytopthora megakarya and P. palmivora, two closely related causual agents of cacao black pod achieved similar genome size and gene model numbers by different mechanisms.</title>
        <authorList>
            <person name="Ali S."/>
            <person name="Shao J."/>
            <person name="Larry D.J."/>
            <person name="Kronmiller B."/>
            <person name="Shen D."/>
            <person name="Strem M.D."/>
            <person name="Melnick R.L."/>
            <person name="Guiltinan M.J."/>
            <person name="Tyler B.M."/>
            <person name="Meinhardt L.W."/>
            <person name="Bailey B.A."/>
        </authorList>
    </citation>
    <scope>NUCLEOTIDE SEQUENCE [LARGE SCALE GENOMIC DNA]</scope>
    <source>
        <strain evidence="3">zdho120</strain>
    </source>
</reference>
<organism evidence="2 3">
    <name type="scientific">Phytophthora megakarya</name>
    <dbReference type="NCBI Taxonomy" id="4795"/>
    <lineage>
        <taxon>Eukaryota</taxon>
        <taxon>Sar</taxon>
        <taxon>Stramenopiles</taxon>
        <taxon>Oomycota</taxon>
        <taxon>Peronosporomycetes</taxon>
        <taxon>Peronosporales</taxon>
        <taxon>Peronosporaceae</taxon>
        <taxon>Phytophthora</taxon>
    </lineage>
</organism>
<name>A0A225UZX0_9STRA</name>
<dbReference type="Proteomes" id="UP000198211">
    <property type="component" value="Unassembled WGS sequence"/>
</dbReference>
<dbReference type="OrthoDB" id="126488at2759"/>
<proteinExistence type="predicted"/>
<dbReference type="AlphaFoldDB" id="A0A225UZX0"/>
<accession>A0A225UZX0</accession>
<keyword evidence="3" id="KW-1185">Reference proteome</keyword>
<evidence type="ECO:0000256" key="1">
    <source>
        <dbReference type="SAM" id="MobiDB-lite"/>
    </source>
</evidence>
<gene>
    <name evidence="2" type="ORF">PHMEG_00031202</name>
</gene>
<feature type="region of interest" description="Disordered" evidence="1">
    <location>
        <begin position="147"/>
        <end position="231"/>
    </location>
</feature>
<dbReference type="EMBL" id="NBNE01009736">
    <property type="protein sequence ID" value="OWY98116.1"/>
    <property type="molecule type" value="Genomic_DNA"/>
</dbReference>
<evidence type="ECO:0000313" key="2">
    <source>
        <dbReference type="EMBL" id="OWY98116.1"/>
    </source>
</evidence>
<protein>
    <submittedName>
        <fullName evidence="2">Uncharacterized protein</fullName>
    </submittedName>
</protein>
<evidence type="ECO:0000313" key="3">
    <source>
        <dbReference type="Proteomes" id="UP000198211"/>
    </source>
</evidence>
<comment type="caution">
    <text evidence="2">The sequence shown here is derived from an EMBL/GenBank/DDBJ whole genome shotgun (WGS) entry which is preliminary data.</text>
</comment>